<dbReference type="Proteomes" id="UP000248916">
    <property type="component" value="Unassembled WGS sequence"/>
</dbReference>
<dbReference type="AlphaFoldDB" id="A0A2W7NGM4"/>
<name>A0A2W7NGM4_9RHOB</name>
<comment type="caution">
    <text evidence="3">The sequence shown here is derived from an EMBL/GenBank/DDBJ whole genome shotgun (WGS) entry which is preliminary data.</text>
</comment>
<dbReference type="Gene3D" id="2.120.10.30">
    <property type="entry name" value="TolB, C-terminal domain"/>
    <property type="match status" value="1"/>
</dbReference>
<feature type="signal peptide" evidence="1">
    <location>
        <begin position="1"/>
        <end position="22"/>
    </location>
</feature>
<dbReference type="InterPro" id="IPR027372">
    <property type="entry name" value="Phytase-like_dom"/>
</dbReference>
<gene>
    <name evidence="3" type="ORF">LX81_00715</name>
</gene>
<evidence type="ECO:0000256" key="1">
    <source>
        <dbReference type="SAM" id="SignalP"/>
    </source>
</evidence>
<dbReference type="InterPro" id="IPR011042">
    <property type="entry name" value="6-blade_b-propeller_TolB-like"/>
</dbReference>
<protein>
    <recommendedName>
        <fullName evidence="2">Phytase-like domain-containing protein</fullName>
    </recommendedName>
</protein>
<accession>A0A2W7NGM4</accession>
<dbReference type="EMBL" id="QKZL01000002">
    <property type="protein sequence ID" value="PZX19020.1"/>
    <property type="molecule type" value="Genomic_DNA"/>
</dbReference>
<organism evidence="3 4">
    <name type="scientific">Palleronia aestuarii</name>
    <dbReference type="NCBI Taxonomy" id="568105"/>
    <lineage>
        <taxon>Bacteria</taxon>
        <taxon>Pseudomonadati</taxon>
        <taxon>Pseudomonadota</taxon>
        <taxon>Alphaproteobacteria</taxon>
        <taxon>Rhodobacterales</taxon>
        <taxon>Roseobacteraceae</taxon>
        <taxon>Palleronia</taxon>
    </lineage>
</organism>
<dbReference type="PIRSF" id="PIRSF031900">
    <property type="entry name" value="UCP031900"/>
    <property type="match status" value="1"/>
</dbReference>
<keyword evidence="1" id="KW-0732">Signal</keyword>
<dbReference type="Pfam" id="PF13449">
    <property type="entry name" value="Phytase-like"/>
    <property type="match status" value="1"/>
</dbReference>
<keyword evidence="4" id="KW-1185">Reference proteome</keyword>
<feature type="chain" id="PRO_5016132020" description="Phytase-like domain-containing protein" evidence="1">
    <location>
        <begin position="23"/>
        <end position="290"/>
    </location>
</feature>
<proteinExistence type="predicted"/>
<reference evidence="3 4" key="1">
    <citation type="submission" date="2018-06" db="EMBL/GenBank/DDBJ databases">
        <title>Genomic Encyclopedia of Archaeal and Bacterial Type Strains, Phase II (KMG-II): from individual species to whole genera.</title>
        <authorList>
            <person name="Goeker M."/>
        </authorList>
    </citation>
    <scope>NUCLEOTIDE SEQUENCE [LARGE SCALE GENOMIC DNA]</scope>
    <source>
        <strain evidence="3 4">DSM 22009</strain>
    </source>
</reference>
<evidence type="ECO:0000313" key="3">
    <source>
        <dbReference type="EMBL" id="PZX19020.1"/>
    </source>
</evidence>
<evidence type="ECO:0000313" key="4">
    <source>
        <dbReference type="Proteomes" id="UP000248916"/>
    </source>
</evidence>
<feature type="domain" description="Phytase-like" evidence="2">
    <location>
        <begin position="37"/>
        <end position="275"/>
    </location>
</feature>
<evidence type="ECO:0000259" key="2">
    <source>
        <dbReference type="Pfam" id="PF13449"/>
    </source>
</evidence>
<dbReference type="InterPro" id="IPR014567">
    <property type="entry name" value="UCP031900"/>
</dbReference>
<dbReference type="OrthoDB" id="9798693at2"/>
<dbReference type="RefSeq" id="WP_111535899.1">
    <property type="nucleotide sequence ID" value="NZ_QKZL01000002.1"/>
</dbReference>
<dbReference type="SUPFAM" id="SSF101898">
    <property type="entry name" value="NHL repeat"/>
    <property type="match status" value="1"/>
</dbReference>
<sequence>MPSRPRALILACLLILGAPARGAEFVGDYTWRLEDPNFGGFSGLDIAANGIDFTAISDRSSIVSGRLLREDGHIVGAKIGPILPLLNTDGTPMTTAFGDSEGLAVTPDGRIYVSFEHRARVWSYETPGGKPSPLPRPRDFNGLGSNSSLEALAIDADGALYTMPEVWRDREAEFPIWRFRNGRWTRPYMVPKRDSFRPVGADFDDRGRLYILERYFSGLGFASRVRRFTLGSEGIETEETLLESRTGQHDNLEGVSVWRDGDGGLRVTMISDDNFRFFQRTEFVEYSVPD</sequence>